<reference evidence="2 3" key="1">
    <citation type="submission" date="2017-03" db="EMBL/GenBank/DDBJ databases">
        <title>An alternative strategy for trypanosome survival in the mammalian bloodstream revealed through genome and transcriptome analysis of the ubiquitous bovine parasite Trypanosoma (Megatrypanum) theileri.</title>
        <authorList>
            <person name="Kelly S."/>
            <person name="Ivens A."/>
            <person name="Mott A."/>
            <person name="O'Neill E."/>
            <person name="Emms D."/>
            <person name="Macleod O."/>
            <person name="Voorheis P."/>
            <person name="Matthews J."/>
            <person name="Matthews K."/>
            <person name="Carrington M."/>
        </authorList>
    </citation>
    <scope>NUCLEOTIDE SEQUENCE [LARGE SCALE GENOMIC DNA]</scope>
    <source>
        <strain evidence="2">Edinburgh</strain>
    </source>
</reference>
<dbReference type="VEuPathDB" id="TriTrypDB:TM35_000071960"/>
<evidence type="ECO:0000256" key="1">
    <source>
        <dbReference type="SAM" id="SignalP"/>
    </source>
</evidence>
<accession>A0A1X0P1H2</accession>
<dbReference type="OrthoDB" id="271452at2759"/>
<protein>
    <submittedName>
        <fullName evidence="2">Uncharacterized protein</fullName>
    </submittedName>
</protein>
<feature type="signal peptide" evidence="1">
    <location>
        <begin position="1"/>
        <end position="20"/>
    </location>
</feature>
<evidence type="ECO:0000313" key="2">
    <source>
        <dbReference type="EMBL" id="ORC90772.1"/>
    </source>
</evidence>
<feature type="chain" id="PRO_5013117701" evidence="1">
    <location>
        <begin position="21"/>
        <end position="197"/>
    </location>
</feature>
<dbReference type="RefSeq" id="XP_028884838.1">
    <property type="nucleotide sequence ID" value="XM_029023642.1"/>
</dbReference>
<dbReference type="EMBL" id="NBCO01000007">
    <property type="protein sequence ID" value="ORC90772.1"/>
    <property type="molecule type" value="Genomic_DNA"/>
</dbReference>
<evidence type="ECO:0000313" key="3">
    <source>
        <dbReference type="Proteomes" id="UP000192257"/>
    </source>
</evidence>
<dbReference type="AlphaFoldDB" id="A0A1X0P1H2"/>
<dbReference type="Proteomes" id="UP000192257">
    <property type="component" value="Unassembled WGS sequence"/>
</dbReference>
<comment type="caution">
    <text evidence="2">The sequence shown here is derived from an EMBL/GenBank/DDBJ whole genome shotgun (WGS) entry which is preliminary data.</text>
</comment>
<proteinExistence type="predicted"/>
<name>A0A1X0P1H2_9TRYP</name>
<organism evidence="2 3">
    <name type="scientific">Trypanosoma theileri</name>
    <dbReference type="NCBI Taxonomy" id="67003"/>
    <lineage>
        <taxon>Eukaryota</taxon>
        <taxon>Discoba</taxon>
        <taxon>Euglenozoa</taxon>
        <taxon>Kinetoplastea</taxon>
        <taxon>Metakinetoplastina</taxon>
        <taxon>Trypanosomatida</taxon>
        <taxon>Trypanosomatidae</taxon>
        <taxon>Trypanosoma</taxon>
    </lineage>
</organism>
<keyword evidence="3" id="KW-1185">Reference proteome</keyword>
<dbReference type="GeneID" id="39983422"/>
<gene>
    <name evidence="2" type="ORF">TM35_000071960</name>
</gene>
<keyword evidence="1" id="KW-0732">Signal</keyword>
<sequence>MMKSTGLFIIMSYLLRTTIAVVGLCGAGSILYNRCLANKPPPEHNKELIHLAAVALSSEVVDTVIFRNEESLKLLRGFVKKVFLHPDVVHEIKTHVVSEFTTNKETVAALRKFIVEDIIRDTWVADELISMAKETGKEIVHDRTIYPDLSLKLLADATQEGLRTSTFKEALKSAVKGSLWQAFLGPPPPHLTKGVEK</sequence>